<proteinExistence type="predicted"/>
<feature type="chain" id="PRO_5043930642" evidence="1">
    <location>
        <begin position="23"/>
        <end position="234"/>
    </location>
</feature>
<sequence>MNKNAPTLGVLLLAAVATPAVSEVVPGTDLSVHFESGQIIGSGRHINMLRVPVINVKTGQTTFYDAAFKFTFVPGAGFEFEQISSAILSPPLAVTNLVTGLYKTTDNQCFELKGPTQIGARSLYTLTPQSSIPGCFGGRLTAQIVSGAASGHPDIGAREIVPFLSDQYVYGVISNRGFGQDISINWEENELIGLRQSGDNLIIGLFSEGTDNEGKPQDFKDPVETAILTRVADE</sequence>
<dbReference type="AlphaFoldDB" id="A0AAU9CWC1"/>
<keyword evidence="1" id="KW-0732">Signal</keyword>
<feature type="signal peptide" evidence="1">
    <location>
        <begin position="1"/>
        <end position="22"/>
    </location>
</feature>
<name>A0AAU9CWC1_9GAMM</name>
<reference evidence="3" key="1">
    <citation type="journal article" date="2024" name="Int. J. Syst. Evol. Microbiol.">
        <title>Methylomarinovum tepidoasis sp. nov., a moderately thermophilic methanotroph of the family Methylothermaceae isolated from a deep-sea hydrothermal field.</title>
        <authorList>
            <person name="Hirayama H."/>
            <person name="Takaki Y."/>
            <person name="Abe M."/>
            <person name="Miyazaki M."/>
            <person name="Uematsu K."/>
            <person name="Matsui Y."/>
            <person name="Takai K."/>
        </authorList>
    </citation>
    <scope>NUCLEOTIDE SEQUENCE [LARGE SCALE GENOMIC DNA]</scope>
    <source>
        <strain evidence="3">IT-9</strain>
    </source>
</reference>
<evidence type="ECO:0000256" key="1">
    <source>
        <dbReference type="SAM" id="SignalP"/>
    </source>
</evidence>
<protein>
    <submittedName>
        <fullName evidence="2">Uncharacterized protein</fullName>
    </submittedName>
</protein>
<organism evidence="2 3">
    <name type="scientific">Methylomarinovum caldicuralii</name>
    <dbReference type="NCBI Taxonomy" id="438856"/>
    <lineage>
        <taxon>Bacteria</taxon>
        <taxon>Pseudomonadati</taxon>
        <taxon>Pseudomonadota</taxon>
        <taxon>Gammaproteobacteria</taxon>
        <taxon>Methylococcales</taxon>
        <taxon>Methylothermaceae</taxon>
        <taxon>Methylomarinovum</taxon>
    </lineage>
</organism>
<dbReference type="Proteomes" id="UP001321825">
    <property type="component" value="Chromosome"/>
</dbReference>
<dbReference type="EMBL" id="AP024714">
    <property type="protein sequence ID" value="BCX82267.1"/>
    <property type="molecule type" value="Genomic_DNA"/>
</dbReference>
<dbReference type="RefSeq" id="WP_317704674.1">
    <property type="nucleotide sequence ID" value="NZ_AP024714.1"/>
</dbReference>
<evidence type="ECO:0000313" key="2">
    <source>
        <dbReference type="EMBL" id="BCX82267.1"/>
    </source>
</evidence>
<accession>A0AAU9CWC1</accession>
<keyword evidence="3" id="KW-1185">Reference proteome</keyword>
<gene>
    <name evidence="2" type="ORF">MIT9_P1853</name>
</gene>
<evidence type="ECO:0000313" key="3">
    <source>
        <dbReference type="Proteomes" id="UP001321825"/>
    </source>
</evidence>
<dbReference type="KEGG" id="mcau:MIT9_P1853"/>